<comment type="caution">
    <text evidence="3">The sequence shown here is derived from an EMBL/GenBank/DDBJ whole genome shotgun (WGS) entry which is preliminary data.</text>
</comment>
<name>A0A0J9XGQ6_GEOCN</name>
<dbReference type="GO" id="GO:0008270">
    <property type="term" value="F:zinc ion binding"/>
    <property type="evidence" value="ECO:0007669"/>
    <property type="project" value="InterPro"/>
</dbReference>
<keyword evidence="4" id="KW-1185">Reference proteome</keyword>
<dbReference type="PROSITE" id="PS50048">
    <property type="entry name" value="ZN2_CY6_FUNGAL_2"/>
    <property type="match status" value="1"/>
</dbReference>
<protein>
    <recommendedName>
        <fullName evidence="2">Zn(2)-C6 fungal-type domain-containing protein</fullName>
    </recommendedName>
</protein>
<dbReference type="GO" id="GO:0000981">
    <property type="term" value="F:DNA-binding transcription factor activity, RNA polymerase II-specific"/>
    <property type="evidence" value="ECO:0007669"/>
    <property type="project" value="InterPro"/>
</dbReference>
<dbReference type="Proteomes" id="UP000242525">
    <property type="component" value="Unassembled WGS sequence"/>
</dbReference>
<organism evidence="3 4">
    <name type="scientific">Geotrichum candidum</name>
    <name type="common">Oospora lactis</name>
    <name type="synonym">Dipodascus geotrichum</name>
    <dbReference type="NCBI Taxonomy" id="1173061"/>
    <lineage>
        <taxon>Eukaryota</taxon>
        <taxon>Fungi</taxon>
        <taxon>Dikarya</taxon>
        <taxon>Ascomycota</taxon>
        <taxon>Saccharomycotina</taxon>
        <taxon>Dipodascomycetes</taxon>
        <taxon>Dipodascales</taxon>
        <taxon>Dipodascaceae</taxon>
        <taxon>Geotrichum</taxon>
    </lineage>
</organism>
<gene>
    <name evidence="3" type="ORF">BN980_GECA13s02826g</name>
</gene>
<accession>A0A0J9XGQ6</accession>
<feature type="region of interest" description="Disordered" evidence="1">
    <location>
        <begin position="130"/>
        <end position="160"/>
    </location>
</feature>
<evidence type="ECO:0000259" key="2">
    <source>
        <dbReference type="PROSITE" id="PS50048"/>
    </source>
</evidence>
<feature type="region of interest" description="Disordered" evidence="1">
    <location>
        <begin position="174"/>
        <end position="237"/>
    </location>
</feature>
<evidence type="ECO:0000313" key="4">
    <source>
        <dbReference type="Proteomes" id="UP000242525"/>
    </source>
</evidence>
<dbReference type="InterPro" id="IPR001138">
    <property type="entry name" value="Zn2Cys6_DnaBD"/>
</dbReference>
<feature type="domain" description="Zn(2)-C6 fungal-type" evidence="2">
    <location>
        <begin position="244"/>
        <end position="282"/>
    </location>
</feature>
<dbReference type="Pfam" id="PF00172">
    <property type="entry name" value="Zn_clus"/>
    <property type="match status" value="1"/>
</dbReference>
<evidence type="ECO:0000256" key="1">
    <source>
        <dbReference type="SAM" id="MobiDB-lite"/>
    </source>
</evidence>
<feature type="non-terminal residue" evidence="3">
    <location>
        <position position="570"/>
    </location>
</feature>
<feature type="compositionally biased region" description="Polar residues" evidence="1">
    <location>
        <begin position="1"/>
        <end position="11"/>
    </location>
</feature>
<evidence type="ECO:0000313" key="3">
    <source>
        <dbReference type="EMBL" id="CDO56091.1"/>
    </source>
</evidence>
<feature type="region of interest" description="Disordered" evidence="1">
    <location>
        <begin position="1"/>
        <end position="25"/>
    </location>
</feature>
<dbReference type="Gene3D" id="4.10.240.10">
    <property type="entry name" value="Zn(2)-C6 fungal-type DNA-binding domain"/>
    <property type="match status" value="1"/>
</dbReference>
<proteinExistence type="predicted"/>
<dbReference type="InterPro" id="IPR036864">
    <property type="entry name" value="Zn2-C6_fun-type_DNA-bd_sf"/>
</dbReference>
<dbReference type="OrthoDB" id="2123952at2759"/>
<feature type="region of interest" description="Disordered" evidence="1">
    <location>
        <begin position="337"/>
        <end position="488"/>
    </location>
</feature>
<feature type="compositionally biased region" description="Basic and acidic residues" evidence="1">
    <location>
        <begin position="214"/>
        <end position="234"/>
    </location>
</feature>
<feature type="compositionally biased region" description="Low complexity" evidence="1">
    <location>
        <begin position="12"/>
        <end position="25"/>
    </location>
</feature>
<dbReference type="SUPFAM" id="SSF57701">
    <property type="entry name" value="Zn2/Cys6 DNA-binding domain"/>
    <property type="match status" value="1"/>
</dbReference>
<feature type="compositionally biased region" description="Low complexity" evidence="1">
    <location>
        <begin position="174"/>
        <end position="192"/>
    </location>
</feature>
<dbReference type="SMART" id="SM00066">
    <property type="entry name" value="GAL4"/>
    <property type="match status" value="1"/>
</dbReference>
<reference evidence="3" key="1">
    <citation type="submission" date="2014-03" db="EMBL/GenBank/DDBJ databases">
        <authorList>
            <person name="Casaregola S."/>
        </authorList>
    </citation>
    <scope>NUCLEOTIDE SEQUENCE [LARGE SCALE GENOMIC DNA]</scope>
    <source>
        <strain evidence="3">CLIB 918</strain>
    </source>
</reference>
<dbReference type="CDD" id="cd00067">
    <property type="entry name" value="GAL4"/>
    <property type="match status" value="1"/>
</dbReference>
<feature type="compositionally biased region" description="Polar residues" evidence="1">
    <location>
        <begin position="509"/>
        <end position="554"/>
    </location>
</feature>
<sequence>MSSPIKSSLTESHQFSSLPSSTQSSNFHVGQYLHTRHRPSSLLSVSSDKLETFLDDKENYTHCSPNLFSYRFDTTQTQQHKILEKQKLGIPINGFNSTGQFSTVSIPTIEFLSQQTGHFIVPRQCSFDSDSEYNNNTPPLSPALHKDYSHISRSKSPSSPNLVAVASLSLGARRSSSFSSASSRRGGSISKRGNNRQSTGFRDKRKGSENMSNDSDKDNDRRDSGGDRDRDKSVVKSRQRTAIACNYCRRRKIRCSGNPNINGNEEDPRCNNCKRFNQECVFAPVSASVTTIPLVTQKQLYSHHPHNQGYPMYPPPTGPPVPFDPYKNGQHITYGHQYQQQQQISSDELGYGHPSQHSLGSPYPGPHPPDLHSYPPINSSMNQLPYQSVPQPLPPPLSAPSQQQLPHYSHHSQQPSYYNPTMEMRQSPLPPLTQTQQSHTLPSQPWQAPQPSFSSQAQPQLPSVNTGYSQVPPLRPLQYNVGDGGTNRTLRRETLQPLTRQQHSPAFAQASLSSPMNQQTQQLPKTGSTYPARSEQPQSPTSATLNNKSSSDQTAKMRKSGRVSISDLLD</sequence>
<feature type="compositionally biased region" description="Low complexity" evidence="1">
    <location>
        <begin position="432"/>
        <end position="463"/>
    </location>
</feature>
<dbReference type="STRING" id="1173061.A0A0J9XGQ6"/>
<dbReference type="AlphaFoldDB" id="A0A0J9XGQ6"/>
<dbReference type="EMBL" id="CCBN010000013">
    <property type="protein sequence ID" value="CDO56091.1"/>
    <property type="molecule type" value="Genomic_DNA"/>
</dbReference>
<feature type="region of interest" description="Disordered" evidence="1">
    <location>
        <begin position="509"/>
        <end position="570"/>
    </location>
</feature>